<dbReference type="GO" id="GO:0008703">
    <property type="term" value="F:5-amino-6-(5-phosphoribosylamino)uracil reductase activity"/>
    <property type="evidence" value="ECO:0007669"/>
    <property type="project" value="InterPro"/>
</dbReference>
<dbReference type="KEGG" id="aev:EI546_15775"/>
<dbReference type="EMBL" id="CP034951">
    <property type="protein sequence ID" value="QAA83084.1"/>
    <property type="molecule type" value="Genomic_DNA"/>
</dbReference>
<evidence type="ECO:0000313" key="2">
    <source>
        <dbReference type="EMBL" id="QAA83084.1"/>
    </source>
</evidence>
<dbReference type="Proteomes" id="UP000285517">
    <property type="component" value="Chromosome"/>
</dbReference>
<dbReference type="InterPro" id="IPR024072">
    <property type="entry name" value="DHFR-like_dom_sf"/>
</dbReference>
<accession>A0A410G721</accession>
<sequence>MIMKKTLIFVTTLDGKITHWGEPHVKRWSSEEDKKHFKNIWNKSYLIVIGSSTFDAEPLKPTPDYHYIVMTRTPSKYKNQEVLGQLEFTDQTPNDLLARFEKEGYDEMLVVGGPHVATSFFKEQLIDEFWLTIEPKIFGVGGNFVIKEKFDIQLHLISLEKVNEQGTLITRYSVTNKK</sequence>
<keyword evidence="3" id="KW-1185">Reference proteome</keyword>
<dbReference type="InterPro" id="IPR002734">
    <property type="entry name" value="RibDG_C"/>
</dbReference>
<gene>
    <name evidence="2" type="ORF">EI546_15775</name>
</gene>
<evidence type="ECO:0000313" key="3">
    <source>
        <dbReference type="Proteomes" id="UP000285517"/>
    </source>
</evidence>
<proteinExistence type="predicted"/>
<dbReference type="SUPFAM" id="SSF53597">
    <property type="entry name" value="Dihydrofolate reductase-like"/>
    <property type="match status" value="1"/>
</dbReference>
<name>A0A410G721_9FLAO</name>
<dbReference type="Gene3D" id="3.40.430.10">
    <property type="entry name" value="Dihydrofolate Reductase, subunit A"/>
    <property type="match status" value="1"/>
</dbReference>
<dbReference type="OrthoDB" id="195113at2"/>
<dbReference type="Pfam" id="PF01872">
    <property type="entry name" value="RibD_C"/>
    <property type="match status" value="1"/>
</dbReference>
<protein>
    <recommendedName>
        <fullName evidence="1">Bacterial bifunctional deaminase-reductase C-terminal domain-containing protein</fullName>
    </recommendedName>
</protein>
<organism evidence="2 3">
    <name type="scientific">Aequorivita ciconiae</name>
    <dbReference type="NCBI Taxonomy" id="2494375"/>
    <lineage>
        <taxon>Bacteria</taxon>
        <taxon>Pseudomonadati</taxon>
        <taxon>Bacteroidota</taxon>
        <taxon>Flavobacteriia</taxon>
        <taxon>Flavobacteriales</taxon>
        <taxon>Flavobacteriaceae</taxon>
        <taxon>Aequorivita</taxon>
    </lineage>
</organism>
<dbReference type="PANTHER" id="PTHR38011">
    <property type="entry name" value="DIHYDROFOLATE REDUCTASE FAMILY PROTEIN (AFU_ORTHOLOGUE AFUA_8G06820)"/>
    <property type="match status" value="1"/>
</dbReference>
<dbReference type="PANTHER" id="PTHR38011:SF11">
    <property type="entry name" value="2,5-DIAMINO-6-RIBOSYLAMINO-4(3H)-PYRIMIDINONE 5'-PHOSPHATE REDUCTASE"/>
    <property type="match status" value="1"/>
</dbReference>
<dbReference type="InterPro" id="IPR050765">
    <property type="entry name" value="Riboflavin_Biosynth_HTPR"/>
</dbReference>
<dbReference type="GO" id="GO:0009231">
    <property type="term" value="P:riboflavin biosynthetic process"/>
    <property type="evidence" value="ECO:0007669"/>
    <property type="project" value="InterPro"/>
</dbReference>
<dbReference type="AlphaFoldDB" id="A0A410G721"/>
<feature type="domain" description="Bacterial bifunctional deaminase-reductase C-terminal" evidence="1">
    <location>
        <begin position="8"/>
        <end position="164"/>
    </location>
</feature>
<evidence type="ECO:0000259" key="1">
    <source>
        <dbReference type="Pfam" id="PF01872"/>
    </source>
</evidence>
<reference evidence="2 3" key="1">
    <citation type="submission" date="2019-01" db="EMBL/GenBank/DDBJ databases">
        <title>Complete genome sequencing of Aequorivita sp. H23M31.</title>
        <authorList>
            <person name="Bae J.-W."/>
        </authorList>
    </citation>
    <scope>NUCLEOTIDE SEQUENCE [LARGE SCALE GENOMIC DNA]</scope>
    <source>
        <strain evidence="2 3">H23M31</strain>
    </source>
</reference>